<dbReference type="Proteomes" id="UP000235371">
    <property type="component" value="Unassembled WGS sequence"/>
</dbReference>
<reference evidence="1" key="1">
    <citation type="submission" date="2016-04" db="EMBL/GenBank/DDBJ databases">
        <title>A degradative enzymes factory behind the ericoid mycorrhizal symbiosis.</title>
        <authorList>
            <consortium name="DOE Joint Genome Institute"/>
            <person name="Martino E."/>
            <person name="Morin E."/>
            <person name="Grelet G."/>
            <person name="Kuo A."/>
            <person name="Kohler A."/>
            <person name="Daghino S."/>
            <person name="Barry K."/>
            <person name="Choi C."/>
            <person name="Cichocki N."/>
            <person name="Clum A."/>
            <person name="Copeland A."/>
            <person name="Hainaut M."/>
            <person name="Haridas S."/>
            <person name="Labutti K."/>
            <person name="Lindquist E."/>
            <person name="Lipzen A."/>
            <person name="Khouja H.-R."/>
            <person name="Murat C."/>
            <person name="Ohm R."/>
            <person name="Olson A."/>
            <person name="Spatafora J."/>
            <person name="Veneault-Fourrey C."/>
            <person name="Henrissat B."/>
            <person name="Grigoriev I."/>
            <person name="Martin F."/>
            <person name="Perotto S."/>
        </authorList>
    </citation>
    <scope>NUCLEOTIDE SEQUENCE [LARGE SCALE GENOMIC DNA]</scope>
    <source>
        <strain evidence="1">E</strain>
    </source>
</reference>
<organism evidence="1 2">
    <name type="scientific">Hyaloscypha bicolor E</name>
    <dbReference type="NCBI Taxonomy" id="1095630"/>
    <lineage>
        <taxon>Eukaryota</taxon>
        <taxon>Fungi</taxon>
        <taxon>Dikarya</taxon>
        <taxon>Ascomycota</taxon>
        <taxon>Pezizomycotina</taxon>
        <taxon>Leotiomycetes</taxon>
        <taxon>Helotiales</taxon>
        <taxon>Hyaloscyphaceae</taxon>
        <taxon>Hyaloscypha</taxon>
        <taxon>Hyaloscypha bicolor</taxon>
    </lineage>
</organism>
<dbReference type="AlphaFoldDB" id="A0A2J6TB93"/>
<dbReference type="InParanoid" id="A0A2J6TB93"/>
<dbReference type="GeneID" id="36591113"/>
<proteinExistence type="predicted"/>
<name>A0A2J6TB93_9HELO</name>
<dbReference type="RefSeq" id="XP_024737195.1">
    <property type="nucleotide sequence ID" value="XM_024883036.1"/>
</dbReference>
<protein>
    <submittedName>
        <fullName evidence="1">Uncharacterized protein</fullName>
    </submittedName>
</protein>
<evidence type="ECO:0000313" key="1">
    <source>
        <dbReference type="EMBL" id="PMD60291.1"/>
    </source>
</evidence>
<gene>
    <name evidence="1" type="ORF">K444DRAFT_629278</name>
</gene>
<dbReference type="EMBL" id="KZ613790">
    <property type="protein sequence ID" value="PMD60291.1"/>
    <property type="molecule type" value="Genomic_DNA"/>
</dbReference>
<evidence type="ECO:0000313" key="2">
    <source>
        <dbReference type="Proteomes" id="UP000235371"/>
    </source>
</evidence>
<keyword evidence="2" id="KW-1185">Reference proteome</keyword>
<sequence length="268" mass="29818">MPLGVWNGPSHPPYADCHRAIKDNNGEPLSSEELIPFNNSDSVLPSRGDEAYIRAYRVLMSQISLQEFQPGSKEIDEMATKTILFKGAGAFVRPRPGESPNKSLEGLLKLRIGCFDPKIRVSFSDEAERQRKVIQALLSLTMYFHSQSRNDCASESHEFLFVVGGCQADSESEPVFKAKVKAKVKAKEVNIKKVLSKEVFIFVDYLGVWFRGSDGRLSGASPGIMNFTGSKTVFELSHADSAYSHTAYVPHAHPLPSIQTERKEFAIY</sequence>
<accession>A0A2J6TB93</accession>